<proteinExistence type="predicted"/>
<dbReference type="EMBL" id="LR134384">
    <property type="protein sequence ID" value="VEH15684.1"/>
    <property type="molecule type" value="Genomic_DNA"/>
</dbReference>
<dbReference type="AlphaFoldDB" id="A0A448L6R7"/>
<evidence type="ECO:0000313" key="2">
    <source>
        <dbReference type="EMBL" id="VEH15684.1"/>
    </source>
</evidence>
<keyword evidence="1" id="KW-0472">Membrane</keyword>
<dbReference type="GeneID" id="85012497"/>
<evidence type="ECO:0000313" key="3">
    <source>
        <dbReference type="Proteomes" id="UP000274578"/>
    </source>
</evidence>
<protein>
    <submittedName>
        <fullName evidence="2">Uncharacterized protein</fullName>
    </submittedName>
</protein>
<gene>
    <name evidence="2" type="ORF">NCTC13071_01694</name>
</gene>
<feature type="transmembrane region" description="Helical" evidence="1">
    <location>
        <begin position="52"/>
        <end position="72"/>
    </location>
</feature>
<accession>A0A448L6R7</accession>
<name>A0A448L6R7_9BACT</name>
<dbReference type="RefSeq" id="WP_018920428.1">
    <property type="nucleotide sequence ID" value="NZ_LR134384.1"/>
</dbReference>
<evidence type="ECO:0000256" key="1">
    <source>
        <dbReference type="SAM" id="Phobius"/>
    </source>
</evidence>
<sequence>MYLEFLYVILDYFSVLTKKEKRFEWGLPILLGGISLYLYVGDSMQYNFIKNIIEFIGVLLGFTLTALTLILSRERIKSNTQKHPTDRNIRGKTVSLYRLIVVSFTYLITMESLLCLFFYIGSLFSSISLGMWAVIPNTLFIILSLNIILSTVRATTMLYFIVIR</sequence>
<feature type="transmembrane region" description="Helical" evidence="1">
    <location>
        <begin position="23"/>
        <end position="40"/>
    </location>
</feature>
<keyword evidence="1" id="KW-0812">Transmembrane</keyword>
<dbReference type="KEGG" id="poc:NCTC13071_01694"/>
<keyword evidence="1" id="KW-1133">Transmembrane helix</keyword>
<feature type="transmembrane region" description="Helical" evidence="1">
    <location>
        <begin position="96"/>
        <end position="120"/>
    </location>
</feature>
<organism evidence="2 3">
    <name type="scientific">Segatella oris</name>
    <dbReference type="NCBI Taxonomy" id="28135"/>
    <lineage>
        <taxon>Bacteria</taxon>
        <taxon>Pseudomonadati</taxon>
        <taxon>Bacteroidota</taxon>
        <taxon>Bacteroidia</taxon>
        <taxon>Bacteroidales</taxon>
        <taxon>Prevotellaceae</taxon>
        <taxon>Segatella</taxon>
    </lineage>
</organism>
<reference evidence="2 3" key="1">
    <citation type="submission" date="2018-12" db="EMBL/GenBank/DDBJ databases">
        <authorList>
            <consortium name="Pathogen Informatics"/>
        </authorList>
    </citation>
    <scope>NUCLEOTIDE SEQUENCE [LARGE SCALE GENOMIC DNA]</scope>
    <source>
        <strain evidence="2 3">NCTC13071</strain>
    </source>
</reference>
<dbReference type="Proteomes" id="UP000274578">
    <property type="component" value="Chromosome 1"/>
</dbReference>
<feature type="transmembrane region" description="Helical" evidence="1">
    <location>
        <begin position="140"/>
        <end position="162"/>
    </location>
</feature>